<dbReference type="EMBL" id="JACXIZ010000013">
    <property type="protein sequence ID" value="MBD2844996.1"/>
    <property type="molecule type" value="Genomic_DNA"/>
</dbReference>
<dbReference type="SMART" id="SM01001">
    <property type="entry name" value="AIRC"/>
    <property type="match status" value="1"/>
</dbReference>
<keyword evidence="3" id="KW-1185">Reference proteome</keyword>
<dbReference type="InterPro" id="IPR039476">
    <property type="entry name" value="P2CMN_synthase_LarB"/>
</dbReference>
<evidence type="ECO:0000259" key="1">
    <source>
        <dbReference type="SMART" id="SM01001"/>
    </source>
</evidence>
<dbReference type="NCBIfam" id="NF033503">
    <property type="entry name" value="LarB"/>
    <property type="match status" value="1"/>
</dbReference>
<dbReference type="GO" id="GO:0006189">
    <property type="term" value="P:'de novo' IMP biosynthetic process"/>
    <property type="evidence" value="ECO:0007669"/>
    <property type="project" value="InterPro"/>
</dbReference>
<dbReference type="Proteomes" id="UP000621560">
    <property type="component" value="Unassembled WGS sequence"/>
</dbReference>
<dbReference type="GO" id="GO:0016787">
    <property type="term" value="F:hydrolase activity"/>
    <property type="evidence" value="ECO:0007669"/>
    <property type="project" value="InterPro"/>
</dbReference>
<dbReference type="PANTHER" id="PTHR43064:SF1">
    <property type="entry name" value="SLL1489 PROTEIN"/>
    <property type="match status" value="1"/>
</dbReference>
<accession>A0A927GR70</accession>
<dbReference type="InterPro" id="IPR000031">
    <property type="entry name" value="PurE_dom"/>
</dbReference>
<gene>
    <name evidence="2" type="primary">larB</name>
    <name evidence="2" type="ORF">IDH44_07325</name>
</gene>
<sequence>MSGFEDLGYGKVDIDREQRTGFPEVIYGAGKTAPQIAGIAGRLLAHHGRALVTRVSPELAAELRPLLPEMVYHEVPRLVSCGIVQRRFPGTVAVLCAGTSDLPVAEEAAVTAEWLGCEVDRIYDVGVAGIDRLLAHRERIGEANVVIVVAGMEGALPSVVGGLVRRPVVAVPTSVGYGANLQGLTPMLTMMTSCAAGIAVMNIDNGFGAGYYASTIQQLVKEASD</sequence>
<proteinExistence type="predicted"/>
<dbReference type="AlphaFoldDB" id="A0A927GR70"/>
<dbReference type="RefSeq" id="WP_190916168.1">
    <property type="nucleotide sequence ID" value="NZ_JACXIZ010000013.1"/>
</dbReference>
<dbReference type="Pfam" id="PF00731">
    <property type="entry name" value="AIRC"/>
    <property type="match status" value="1"/>
</dbReference>
<evidence type="ECO:0000313" key="2">
    <source>
        <dbReference type="EMBL" id="MBD2844996.1"/>
    </source>
</evidence>
<dbReference type="Gene3D" id="3.40.50.1970">
    <property type="match status" value="1"/>
</dbReference>
<name>A0A927GR70_9BACL</name>
<evidence type="ECO:0000313" key="3">
    <source>
        <dbReference type="Proteomes" id="UP000621560"/>
    </source>
</evidence>
<dbReference type="SUPFAM" id="SSF52255">
    <property type="entry name" value="N5-CAIR mutase (phosphoribosylaminoimidazole carboxylase, PurE)"/>
    <property type="match status" value="1"/>
</dbReference>
<reference evidence="2" key="1">
    <citation type="submission" date="2020-09" db="EMBL/GenBank/DDBJ databases">
        <title>A novel bacterium of genus Paenibacillus, isolated from South China Sea.</title>
        <authorList>
            <person name="Huang H."/>
            <person name="Mo K."/>
            <person name="Hu Y."/>
        </authorList>
    </citation>
    <scope>NUCLEOTIDE SEQUENCE</scope>
    <source>
        <strain evidence="2">IB182496</strain>
    </source>
</reference>
<dbReference type="PANTHER" id="PTHR43064">
    <property type="entry name" value="PHOSPHORIBOSYLAMINOIMIDAZOLE CARBOXYLASE-RELATED"/>
    <property type="match status" value="1"/>
</dbReference>
<comment type="caution">
    <text evidence="2">The sequence shown here is derived from an EMBL/GenBank/DDBJ whole genome shotgun (WGS) entry which is preliminary data.</text>
</comment>
<protein>
    <submittedName>
        <fullName evidence="2">Nickel pincer cofactor biosynthesis protein LarB</fullName>
    </submittedName>
</protein>
<organism evidence="2 3">
    <name type="scientific">Paenibacillus sabuli</name>
    <dbReference type="NCBI Taxonomy" id="2772509"/>
    <lineage>
        <taxon>Bacteria</taxon>
        <taxon>Bacillati</taxon>
        <taxon>Bacillota</taxon>
        <taxon>Bacilli</taxon>
        <taxon>Bacillales</taxon>
        <taxon>Paenibacillaceae</taxon>
        <taxon>Paenibacillus</taxon>
    </lineage>
</organism>
<feature type="domain" description="PurE" evidence="1">
    <location>
        <begin position="90"/>
        <end position="222"/>
    </location>
</feature>